<keyword evidence="4 5" id="KW-0408">Iron</keyword>
<evidence type="ECO:0000256" key="6">
    <source>
        <dbReference type="RuleBase" id="RU364048"/>
    </source>
</evidence>
<keyword evidence="6" id="KW-0223">Dioxygenase</keyword>
<comment type="similarity">
    <text evidence="1 6">Belongs to the carotenoid oxygenase family.</text>
</comment>
<dbReference type="PROSITE" id="PS51318">
    <property type="entry name" value="TAT"/>
    <property type="match status" value="1"/>
</dbReference>
<name>A0A6G6Y2B4_9SPHN</name>
<evidence type="ECO:0000313" key="8">
    <source>
        <dbReference type="Proteomes" id="UP000501568"/>
    </source>
</evidence>
<evidence type="ECO:0000256" key="3">
    <source>
        <dbReference type="ARBA" id="ARBA00023002"/>
    </source>
</evidence>
<dbReference type="GO" id="GO:0046872">
    <property type="term" value="F:metal ion binding"/>
    <property type="evidence" value="ECO:0007669"/>
    <property type="project" value="UniProtKB-KW"/>
</dbReference>
<comment type="cofactor">
    <cofactor evidence="5 6">
        <name>Fe(2+)</name>
        <dbReference type="ChEBI" id="CHEBI:29033"/>
    </cofactor>
    <text evidence="5 6">Binds 1 Fe(2+) ion per subunit.</text>
</comment>
<dbReference type="PANTHER" id="PTHR10543">
    <property type="entry name" value="BETA-CAROTENE DIOXYGENASE"/>
    <property type="match status" value="1"/>
</dbReference>
<dbReference type="Proteomes" id="UP000501568">
    <property type="component" value="Chromosome"/>
</dbReference>
<dbReference type="AlphaFoldDB" id="A0A6G6Y2B4"/>
<dbReference type="InterPro" id="IPR006311">
    <property type="entry name" value="TAT_signal"/>
</dbReference>
<evidence type="ECO:0000256" key="2">
    <source>
        <dbReference type="ARBA" id="ARBA00022723"/>
    </source>
</evidence>
<evidence type="ECO:0000256" key="1">
    <source>
        <dbReference type="ARBA" id="ARBA00006787"/>
    </source>
</evidence>
<feature type="binding site" evidence="5">
    <location>
        <position position="242"/>
    </location>
    <ligand>
        <name>Fe cation</name>
        <dbReference type="ChEBI" id="CHEBI:24875"/>
        <note>catalytic</note>
    </ligand>
</feature>
<sequence length="487" mass="52921">MLNRRAFLGTGLIGAGLCAGAAILPPEKLYATMLPADWTLGARDIEADVAPHAMRLVAGRAPDGFKGVLYRNGPAKFRRPGGSATHWFDGDGMVRRFAIDRGEARMAARFVATEKRRQDAAAGAMVMPGFGSPARDGAVLTSTDSANAANTSVLLSGGDLLALWEPGSPYRLDPETLATRGLKTFRDDLAHMPFLAHPRVEPDGTVWNLGVAGKRAIVWKLSAGGALADTKIIDLPRASYIHDFSATARHLVIVLQPWVYERNTIPAIEGMAWQPETGTQILVIDKDDFTQRRLYEVPAFFAFHMDDAWEEADGTIRFGICVTPEPKFVMEEARLLLLGQEVETPLPILSMITLHPDGRTSLDRTGVSAEFPQNDRTRSGLPRSLTVHTGMYGSGRPFPRAVGVYDWARQTNAEFDFGAGHLVEEFLYVPRGSEEGDGWLVGTTLNLAERATELHVLDARHVAAGPVASWRGDVALPVTFHGTFAAG</sequence>
<keyword evidence="3 6" id="KW-0560">Oxidoreductase</keyword>
<dbReference type="EC" id="1.13.11.-" evidence="6"/>
<dbReference type="RefSeq" id="WP_165325982.1">
    <property type="nucleotide sequence ID" value="NZ_CP049109.1"/>
</dbReference>
<dbReference type="PANTHER" id="PTHR10543:SF89">
    <property type="entry name" value="CAROTENOID 9,10(9',10')-CLEAVAGE DIOXYGENASE 1"/>
    <property type="match status" value="1"/>
</dbReference>
<feature type="binding site" evidence="5">
    <location>
        <position position="481"/>
    </location>
    <ligand>
        <name>Fe cation</name>
        <dbReference type="ChEBI" id="CHEBI:24875"/>
        <note>catalytic</note>
    </ligand>
</feature>
<gene>
    <name evidence="7" type="ORF">G5C33_03720</name>
</gene>
<evidence type="ECO:0000256" key="5">
    <source>
        <dbReference type="PIRSR" id="PIRSR604294-1"/>
    </source>
</evidence>
<dbReference type="KEGG" id="spzr:G5C33_03720"/>
<keyword evidence="8" id="KW-1185">Reference proteome</keyword>
<evidence type="ECO:0000313" key="7">
    <source>
        <dbReference type="EMBL" id="QIG78981.1"/>
    </source>
</evidence>
<organism evidence="7 8">
    <name type="scientific">Stakelama tenebrarum</name>
    <dbReference type="NCBI Taxonomy" id="2711215"/>
    <lineage>
        <taxon>Bacteria</taxon>
        <taxon>Pseudomonadati</taxon>
        <taxon>Pseudomonadota</taxon>
        <taxon>Alphaproteobacteria</taxon>
        <taxon>Sphingomonadales</taxon>
        <taxon>Sphingomonadaceae</taxon>
        <taxon>Stakelama</taxon>
    </lineage>
</organism>
<reference evidence="7 8" key="1">
    <citation type="submission" date="2020-02" db="EMBL/GenBank/DDBJ databases">
        <authorList>
            <person name="Zheng R.K."/>
            <person name="Sun C.M."/>
        </authorList>
    </citation>
    <scope>NUCLEOTIDE SEQUENCE [LARGE SCALE GENOMIC DNA]</scope>
    <source>
        <strain evidence="8">zrk23</strain>
    </source>
</reference>
<protein>
    <recommendedName>
        <fullName evidence="6">Dioxygenase</fullName>
        <ecNumber evidence="6">1.13.11.-</ecNumber>
    </recommendedName>
</protein>
<keyword evidence="2 5" id="KW-0479">Metal-binding</keyword>
<dbReference type="GO" id="GO:0016121">
    <property type="term" value="P:carotene catabolic process"/>
    <property type="evidence" value="ECO:0007669"/>
    <property type="project" value="TreeGrafter"/>
</dbReference>
<accession>A0A6G6Y2B4</accession>
<dbReference type="GO" id="GO:0010436">
    <property type="term" value="F:carotenoid dioxygenase activity"/>
    <property type="evidence" value="ECO:0007669"/>
    <property type="project" value="TreeGrafter"/>
</dbReference>
<dbReference type="EMBL" id="CP049109">
    <property type="protein sequence ID" value="QIG78981.1"/>
    <property type="molecule type" value="Genomic_DNA"/>
</dbReference>
<feature type="binding site" evidence="5">
    <location>
        <position position="304"/>
    </location>
    <ligand>
        <name>Fe cation</name>
        <dbReference type="ChEBI" id="CHEBI:24875"/>
        <note>catalytic</note>
    </ligand>
</feature>
<feature type="binding site" evidence="5">
    <location>
        <position position="197"/>
    </location>
    <ligand>
        <name>Fe cation</name>
        <dbReference type="ChEBI" id="CHEBI:24875"/>
        <note>catalytic</note>
    </ligand>
</feature>
<dbReference type="Pfam" id="PF03055">
    <property type="entry name" value="RPE65"/>
    <property type="match status" value="1"/>
</dbReference>
<dbReference type="InterPro" id="IPR004294">
    <property type="entry name" value="Carotenoid_Oase"/>
</dbReference>
<proteinExistence type="inferred from homology"/>
<evidence type="ECO:0000256" key="4">
    <source>
        <dbReference type="ARBA" id="ARBA00023004"/>
    </source>
</evidence>